<keyword evidence="7 8" id="KW-0472">Membrane</keyword>
<gene>
    <name evidence="10" type="ORF">UFOPK3773_00920</name>
</gene>
<keyword evidence="6 8" id="KW-1133">Transmembrane helix</keyword>
<reference evidence="10" key="1">
    <citation type="submission" date="2020-05" db="EMBL/GenBank/DDBJ databases">
        <authorList>
            <person name="Chiriac C."/>
            <person name="Salcher M."/>
            <person name="Ghai R."/>
            <person name="Kavagutti S V."/>
        </authorList>
    </citation>
    <scope>NUCLEOTIDE SEQUENCE</scope>
</reference>
<organism evidence="10">
    <name type="scientific">freshwater metagenome</name>
    <dbReference type="NCBI Taxonomy" id="449393"/>
    <lineage>
        <taxon>unclassified sequences</taxon>
        <taxon>metagenomes</taxon>
        <taxon>ecological metagenomes</taxon>
    </lineage>
</organism>
<dbReference type="InterPro" id="IPR035906">
    <property type="entry name" value="MetI-like_sf"/>
</dbReference>
<dbReference type="AlphaFoldDB" id="A0A6J7JFN9"/>
<dbReference type="EMBL" id="CAFBNF010000086">
    <property type="protein sequence ID" value="CAB4942036.1"/>
    <property type="molecule type" value="Genomic_DNA"/>
</dbReference>
<evidence type="ECO:0000313" key="10">
    <source>
        <dbReference type="EMBL" id="CAB4942036.1"/>
    </source>
</evidence>
<dbReference type="PANTHER" id="PTHR42929">
    <property type="entry name" value="INNER MEMBRANE ABC TRANSPORTER PERMEASE PROTEIN YDCU-RELATED-RELATED"/>
    <property type="match status" value="1"/>
</dbReference>
<dbReference type="Pfam" id="PF00528">
    <property type="entry name" value="BPD_transp_1"/>
    <property type="match status" value="1"/>
</dbReference>
<feature type="transmembrane region" description="Helical" evidence="8">
    <location>
        <begin position="127"/>
        <end position="147"/>
    </location>
</feature>
<keyword evidence="4" id="KW-1003">Cell membrane</keyword>
<evidence type="ECO:0000256" key="5">
    <source>
        <dbReference type="ARBA" id="ARBA00022692"/>
    </source>
</evidence>
<accession>A0A6J7JFN9</accession>
<feature type="domain" description="ABC transmembrane type-1" evidence="9">
    <location>
        <begin position="1"/>
        <end position="148"/>
    </location>
</feature>
<name>A0A6J7JFN9_9ZZZZ</name>
<dbReference type="SUPFAM" id="SSF161098">
    <property type="entry name" value="MetI-like"/>
    <property type="match status" value="1"/>
</dbReference>
<protein>
    <submittedName>
        <fullName evidence="10">Unannotated protein</fullName>
    </submittedName>
</protein>
<comment type="similarity">
    <text evidence="2">Belongs to the binding-protein-dependent transport system permease family. CysTW subfamily.</text>
</comment>
<evidence type="ECO:0000256" key="2">
    <source>
        <dbReference type="ARBA" id="ARBA00007069"/>
    </source>
</evidence>
<dbReference type="GO" id="GO:0055085">
    <property type="term" value="P:transmembrane transport"/>
    <property type="evidence" value="ECO:0007669"/>
    <property type="project" value="InterPro"/>
</dbReference>
<dbReference type="GO" id="GO:0005886">
    <property type="term" value="C:plasma membrane"/>
    <property type="evidence" value="ECO:0007669"/>
    <property type="project" value="UniProtKB-SubCell"/>
</dbReference>
<keyword evidence="5 8" id="KW-0812">Transmembrane</keyword>
<sequence length="160" mass="17560">MLLNREGLINHGLSNVGWGPIDILYTRTAVVLGLSYAYIPLMVLPIYASLQRLDPSLLEAARNLGAGGWRRFRTVLLPLTMPGIITGALFVFIPSLGNFVIAELLGGGNSQMIGNLIRDQFLKARDWPFGSALSLLVLALLLLIVMAQARASRRMREWSA</sequence>
<dbReference type="InterPro" id="IPR000515">
    <property type="entry name" value="MetI-like"/>
</dbReference>
<evidence type="ECO:0000256" key="1">
    <source>
        <dbReference type="ARBA" id="ARBA00004651"/>
    </source>
</evidence>
<dbReference type="Gene3D" id="1.10.3720.10">
    <property type="entry name" value="MetI-like"/>
    <property type="match status" value="1"/>
</dbReference>
<comment type="subcellular location">
    <subcellularLocation>
        <location evidence="1">Cell membrane</location>
        <topology evidence="1">Multi-pass membrane protein</topology>
    </subcellularLocation>
</comment>
<feature type="transmembrane region" description="Helical" evidence="8">
    <location>
        <begin position="29"/>
        <end position="50"/>
    </location>
</feature>
<dbReference type="PANTHER" id="PTHR42929:SF1">
    <property type="entry name" value="INNER MEMBRANE ABC TRANSPORTER PERMEASE PROTEIN YDCU-RELATED"/>
    <property type="match status" value="1"/>
</dbReference>
<proteinExistence type="inferred from homology"/>
<dbReference type="PROSITE" id="PS50928">
    <property type="entry name" value="ABC_TM1"/>
    <property type="match status" value="1"/>
</dbReference>
<evidence type="ECO:0000259" key="9">
    <source>
        <dbReference type="PROSITE" id="PS50928"/>
    </source>
</evidence>
<dbReference type="CDD" id="cd06261">
    <property type="entry name" value="TM_PBP2"/>
    <property type="match status" value="1"/>
</dbReference>
<evidence type="ECO:0000256" key="8">
    <source>
        <dbReference type="SAM" id="Phobius"/>
    </source>
</evidence>
<keyword evidence="3" id="KW-0813">Transport</keyword>
<evidence type="ECO:0000256" key="6">
    <source>
        <dbReference type="ARBA" id="ARBA00022989"/>
    </source>
</evidence>
<evidence type="ECO:0000256" key="3">
    <source>
        <dbReference type="ARBA" id="ARBA00022448"/>
    </source>
</evidence>
<evidence type="ECO:0000256" key="7">
    <source>
        <dbReference type="ARBA" id="ARBA00023136"/>
    </source>
</evidence>
<evidence type="ECO:0000256" key="4">
    <source>
        <dbReference type="ARBA" id="ARBA00022475"/>
    </source>
</evidence>